<evidence type="ECO:0000256" key="1">
    <source>
        <dbReference type="SAM" id="SignalP"/>
    </source>
</evidence>
<reference evidence="2" key="1">
    <citation type="submission" date="2013-11" db="EMBL/GenBank/DDBJ databases">
        <authorList>
            <person name="Thropp P.A."/>
            <person name="Correa S.M."/>
            <person name="Garb J.E."/>
            <person name="Binford G.J."/>
        </authorList>
    </citation>
    <scope>NUCLEOTIDE SEQUENCE</scope>
    <source>
        <tissue evidence="2">Venom gland</tissue>
    </source>
</reference>
<reference evidence="2" key="2">
    <citation type="journal article" date="2014" name="J. Proteome Res.">
        <title>Spit and venom from scytodes spiders: a diverse and distinct cocktail.</title>
        <authorList>
            <person name="Zobel-Thropp P.A."/>
            <person name="Correa S.M."/>
            <person name="Garb J.E."/>
            <person name="Binford G.J."/>
        </authorList>
    </citation>
    <scope>NUCLEOTIDE SEQUENCE</scope>
    <source>
        <tissue evidence="2">Venom gland</tissue>
    </source>
</reference>
<keyword evidence="1" id="KW-0732">Signal</keyword>
<proteinExistence type="evidence at transcript level"/>
<feature type="signal peptide" evidence="1">
    <location>
        <begin position="1"/>
        <end position="23"/>
    </location>
</feature>
<dbReference type="EMBL" id="KF860665">
    <property type="protein sequence ID" value="AIW62584.1"/>
    <property type="molecule type" value="mRNA"/>
</dbReference>
<accession>A0A0A0V6N7</accession>
<dbReference type="AlphaFoldDB" id="A0A0A0V6N7"/>
<name>A0A0A0V6N7_SCYTH</name>
<sequence length="60" mass="6707">MGFAKQFFFCVVLLCAVVMRSMAEPAQERIVGGLMCMMPNIPCVENDDCCSKWCEGLICH</sequence>
<organism evidence="2">
    <name type="scientific">Scytodes thoracica</name>
    <name type="common">Spitting spider</name>
    <name type="synonym">Aranea thoracica</name>
    <dbReference type="NCBI Taxonomy" id="1112478"/>
    <lineage>
        <taxon>Eukaryota</taxon>
        <taxon>Metazoa</taxon>
        <taxon>Ecdysozoa</taxon>
        <taxon>Arthropoda</taxon>
        <taxon>Chelicerata</taxon>
        <taxon>Arachnida</taxon>
        <taxon>Araneae</taxon>
        <taxon>Araneomorphae</taxon>
        <taxon>Haplogynae</taxon>
        <taxon>Scytodoidea</taxon>
        <taxon>Scytodidae</taxon>
        <taxon>Scytodes</taxon>
    </lineage>
</organism>
<protein>
    <submittedName>
        <fullName evidence="2">Venom peptide U1-SYTX-Sth1a</fullName>
    </submittedName>
</protein>
<feature type="chain" id="PRO_5001970646" evidence="1">
    <location>
        <begin position="24"/>
        <end position="60"/>
    </location>
</feature>
<evidence type="ECO:0000313" key="2">
    <source>
        <dbReference type="EMBL" id="AIW62584.1"/>
    </source>
</evidence>